<gene>
    <name evidence="2" type="ORF">H8L32_25390</name>
</gene>
<name>A0ABR6ZY78_9BURK</name>
<keyword evidence="3" id="KW-1185">Reference proteome</keyword>
<dbReference type="Proteomes" id="UP000650424">
    <property type="component" value="Unassembled WGS sequence"/>
</dbReference>
<accession>A0ABR6ZY78</accession>
<reference evidence="2 3" key="1">
    <citation type="submission" date="2020-08" db="EMBL/GenBank/DDBJ databases">
        <title>Novel species isolated from subtropical streams in China.</title>
        <authorList>
            <person name="Lu H."/>
        </authorList>
    </citation>
    <scope>NUCLEOTIDE SEQUENCE [LARGE SCALE GENOMIC DNA]</scope>
    <source>
        <strain evidence="2 3">CY18W</strain>
    </source>
</reference>
<sequence>MSQNVQKTMQQTPDKLGIASIKRCLLLTLLCVFYLQAHAGVRIEFEQRSQSRQPGKPARNGEGRFLTEIDGMHFRLLNLARGQVSEVSEDDGAHTRFDPVPAGPHADTNTNTPLLPERGGLFDPLVGSMEDEHIKISPPVPAANWNGYASQRYQVELRYTMVMRAALVFTRRFVHTEQYEITVADIPASASVMRLALTRGYGRTLGLHPHAFLGFPVKIEGQLRSHDVGSKDAAGDFMVDMTLQARSISAWQLP</sequence>
<evidence type="ECO:0000313" key="3">
    <source>
        <dbReference type="Proteomes" id="UP000650424"/>
    </source>
</evidence>
<evidence type="ECO:0000313" key="2">
    <source>
        <dbReference type="EMBL" id="MBC3920825.1"/>
    </source>
</evidence>
<comment type="caution">
    <text evidence="2">The sequence shown here is derived from an EMBL/GenBank/DDBJ whole genome shotgun (WGS) entry which is preliminary data.</text>
</comment>
<organism evidence="2 3">
    <name type="scientific">Undibacterium hunanense</name>
    <dbReference type="NCBI Taxonomy" id="2762292"/>
    <lineage>
        <taxon>Bacteria</taxon>
        <taxon>Pseudomonadati</taxon>
        <taxon>Pseudomonadota</taxon>
        <taxon>Betaproteobacteria</taxon>
        <taxon>Burkholderiales</taxon>
        <taxon>Oxalobacteraceae</taxon>
        <taxon>Undibacterium</taxon>
    </lineage>
</organism>
<dbReference type="RefSeq" id="WP_186950664.1">
    <property type="nucleotide sequence ID" value="NZ_JACOGF010000020.1"/>
</dbReference>
<protein>
    <submittedName>
        <fullName evidence="2">Uncharacterized protein</fullName>
    </submittedName>
</protein>
<proteinExistence type="predicted"/>
<evidence type="ECO:0000256" key="1">
    <source>
        <dbReference type="SAM" id="MobiDB-lite"/>
    </source>
</evidence>
<dbReference type="EMBL" id="JACOGF010000020">
    <property type="protein sequence ID" value="MBC3920825.1"/>
    <property type="molecule type" value="Genomic_DNA"/>
</dbReference>
<feature type="region of interest" description="Disordered" evidence="1">
    <location>
        <begin position="89"/>
        <end position="114"/>
    </location>
</feature>